<reference evidence="4 5" key="1">
    <citation type="submission" date="2019-03" db="EMBL/GenBank/DDBJ databases">
        <title>Rhodosporidium diobovatum UCD-FST 08-225 genome sequencing, assembly, and annotation.</title>
        <authorList>
            <person name="Fakankun I.U."/>
            <person name="Fristensky B."/>
            <person name="Levin D.B."/>
        </authorList>
    </citation>
    <scope>NUCLEOTIDE SEQUENCE [LARGE SCALE GENOMIC DNA]</scope>
    <source>
        <strain evidence="4 5">UCD-FST 08-225</strain>
    </source>
</reference>
<keyword evidence="2" id="KW-1133">Transmembrane helix</keyword>
<proteinExistence type="predicted"/>
<gene>
    <name evidence="4" type="ORF">DMC30DRAFT_229329</name>
</gene>
<feature type="compositionally biased region" description="Low complexity" evidence="1">
    <location>
        <begin position="389"/>
        <end position="417"/>
    </location>
</feature>
<dbReference type="STRING" id="5288.A0A5C5FVJ0"/>
<dbReference type="SUPFAM" id="SSF48097">
    <property type="entry name" value="Regulator of G-protein signaling, RGS"/>
    <property type="match status" value="1"/>
</dbReference>
<feature type="domain" description="RGS" evidence="3">
    <location>
        <begin position="108"/>
        <end position="218"/>
    </location>
</feature>
<feature type="transmembrane region" description="Helical" evidence="2">
    <location>
        <begin position="452"/>
        <end position="474"/>
    </location>
</feature>
<feature type="transmembrane region" description="Helical" evidence="2">
    <location>
        <begin position="274"/>
        <end position="297"/>
    </location>
</feature>
<dbReference type="PANTHER" id="PTHR39466">
    <property type="entry name" value="RGS DOMAIN-CONTAINING PROTEIN"/>
    <property type="match status" value="1"/>
</dbReference>
<feature type="region of interest" description="Disordered" evidence="1">
    <location>
        <begin position="315"/>
        <end position="420"/>
    </location>
</feature>
<evidence type="ECO:0000313" key="5">
    <source>
        <dbReference type="Proteomes" id="UP000311382"/>
    </source>
</evidence>
<dbReference type="AlphaFoldDB" id="A0A5C5FVJ0"/>
<dbReference type="InterPro" id="IPR016137">
    <property type="entry name" value="RGS"/>
</dbReference>
<evidence type="ECO:0000256" key="2">
    <source>
        <dbReference type="SAM" id="Phobius"/>
    </source>
</evidence>
<sequence>MAIPDVPAAQPAPSKADRAQVMLPPKGRYRLGALLKAPNRFFHPGQLIEKELEKVSSSTKMGAKEPNDQFKGATAGKVRGLQRVKLCDVTMDDVIAGRHTPPLTLRDFEDFLCFREKSAENLYFHLWLDEYRRLYDQAPSSQRSPADVIALGQSFKTACDTFFAQTSPLELNVPSDLRRDIDSRIAGVEQASAASPSSKAFLPPQAFDKVHDHTYELLAMSFRSFRKQVVRNADRNRGWFAMFLGILTWALGLIPTIVCCLLDKNRGWRAFGLPLWWFGTVVAVGGFGKTCLVIYLFGDNRQLYPWERQEYNEAGTVSSSSGHSSTDPWNASSASEDGRSSFAATNEKREHTPPGTPAFTSAVPESQSRRSSQHSPLSDLGYFPLRPAPRSVSESSGAGSGSGSRSPTGRSSTTPGGLYFAPAAMQLPKSSPTWESFTKMMSPVVARAQRDLVMTAALYGVVVMVITGAICLSVPNRDR</sequence>
<protein>
    <recommendedName>
        <fullName evidence="3">RGS domain-containing protein</fullName>
    </recommendedName>
</protein>
<name>A0A5C5FVJ0_9BASI</name>
<feature type="transmembrane region" description="Helical" evidence="2">
    <location>
        <begin position="239"/>
        <end position="262"/>
    </location>
</feature>
<keyword evidence="2" id="KW-0472">Membrane</keyword>
<evidence type="ECO:0000259" key="3">
    <source>
        <dbReference type="PROSITE" id="PS50132"/>
    </source>
</evidence>
<accession>A0A5C5FVJ0</accession>
<dbReference type="PROSITE" id="PS50132">
    <property type="entry name" value="RGS"/>
    <property type="match status" value="1"/>
</dbReference>
<dbReference type="InterPro" id="IPR036305">
    <property type="entry name" value="RGS_sf"/>
</dbReference>
<dbReference type="PANTHER" id="PTHR39466:SF1">
    <property type="entry name" value="RGS DOMAIN-CONTAINING PROTEIN"/>
    <property type="match status" value="1"/>
</dbReference>
<feature type="compositionally biased region" description="Polar residues" evidence="1">
    <location>
        <begin position="363"/>
        <end position="376"/>
    </location>
</feature>
<dbReference type="EMBL" id="SOZI01000055">
    <property type="protein sequence ID" value="TNY20883.1"/>
    <property type="molecule type" value="Genomic_DNA"/>
</dbReference>
<dbReference type="Pfam" id="PF00615">
    <property type="entry name" value="RGS"/>
    <property type="match status" value="1"/>
</dbReference>
<dbReference type="InterPro" id="IPR044926">
    <property type="entry name" value="RGS_subdomain_2"/>
</dbReference>
<keyword evidence="5" id="KW-1185">Reference proteome</keyword>
<organism evidence="4 5">
    <name type="scientific">Rhodotorula diobovata</name>
    <dbReference type="NCBI Taxonomy" id="5288"/>
    <lineage>
        <taxon>Eukaryota</taxon>
        <taxon>Fungi</taxon>
        <taxon>Dikarya</taxon>
        <taxon>Basidiomycota</taxon>
        <taxon>Pucciniomycotina</taxon>
        <taxon>Microbotryomycetes</taxon>
        <taxon>Sporidiobolales</taxon>
        <taxon>Sporidiobolaceae</taxon>
        <taxon>Rhodotorula</taxon>
    </lineage>
</organism>
<evidence type="ECO:0000313" key="4">
    <source>
        <dbReference type="EMBL" id="TNY20883.1"/>
    </source>
</evidence>
<dbReference type="Proteomes" id="UP000311382">
    <property type="component" value="Unassembled WGS sequence"/>
</dbReference>
<dbReference type="OrthoDB" id="3232309at2759"/>
<evidence type="ECO:0000256" key="1">
    <source>
        <dbReference type="SAM" id="MobiDB-lite"/>
    </source>
</evidence>
<feature type="compositionally biased region" description="Polar residues" evidence="1">
    <location>
        <begin position="326"/>
        <end position="335"/>
    </location>
</feature>
<comment type="caution">
    <text evidence="4">The sequence shown here is derived from an EMBL/GenBank/DDBJ whole genome shotgun (WGS) entry which is preliminary data.</text>
</comment>
<keyword evidence="2" id="KW-0812">Transmembrane</keyword>
<dbReference type="Gene3D" id="1.10.167.10">
    <property type="entry name" value="Regulator of G-protein Signalling 4, domain 2"/>
    <property type="match status" value="1"/>
</dbReference>